<feature type="binding site" evidence="13">
    <location>
        <position position="500"/>
    </location>
    <ligand>
        <name>substrate</name>
    </ligand>
</feature>
<keyword evidence="10 13" id="KW-0456">Lyase</keyword>
<dbReference type="InterPro" id="IPR008927">
    <property type="entry name" value="6-PGluconate_DH-like_C_sf"/>
</dbReference>
<comment type="function">
    <text evidence="13">Involved in the aerobic and anaerobic degradation of long-chain fatty acids via beta-oxidation cycle. Catalyzes the formation of 3-oxoacyl-CoA from enoyl-CoA via L-3-hydroxyacyl-CoA. It can also use D-3-hydroxyacyl-CoA and cis-3-enoyl-CoA as substrate.</text>
</comment>
<dbReference type="EC" id="5.3.3.8" evidence="13"/>
<evidence type="ECO:0000256" key="5">
    <source>
        <dbReference type="ARBA" id="ARBA00022963"/>
    </source>
</evidence>
<keyword evidence="8 13" id="KW-0443">Lipid metabolism</keyword>
<evidence type="ECO:0000256" key="13">
    <source>
        <dbReference type="HAMAP-Rule" id="MF_01621"/>
    </source>
</evidence>
<dbReference type="HAMAP" id="MF_01621">
    <property type="entry name" value="FadB"/>
    <property type="match status" value="1"/>
</dbReference>
<feature type="binding site" evidence="13">
    <location>
        <position position="660"/>
    </location>
    <ligand>
        <name>substrate</name>
    </ligand>
</feature>
<keyword evidence="4 13" id="KW-0276">Fatty acid metabolism</keyword>
<organism evidence="16 17">
    <name type="scientific">Corallincola platygyrae</name>
    <dbReference type="NCBI Taxonomy" id="1193278"/>
    <lineage>
        <taxon>Bacteria</taxon>
        <taxon>Pseudomonadati</taxon>
        <taxon>Pseudomonadota</taxon>
        <taxon>Gammaproteobacteria</taxon>
        <taxon>Alteromonadales</taxon>
        <taxon>Psychromonadaceae</taxon>
        <taxon>Corallincola</taxon>
    </lineage>
</organism>
<dbReference type="SUPFAM" id="SSF52096">
    <property type="entry name" value="ClpP/crotonase"/>
    <property type="match status" value="1"/>
</dbReference>
<dbReference type="EC" id="1.1.1.35" evidence="13"/>
<dbReference type="Gene3D" id="1.10.1040.50">
    <property type="match status" value="1"/>
</dbReference>
<feature type="site" description="Important for catalytic activity" evidence="13">
    <location>
        <position position="119"/>
    </location>
</feature>
<evidence type="ECO:0000256" key="4">
    <source>
        <dbReference type="ARBA" id="ARBA00022832"/>
    </source>
</evidence>
<comment type="catalytic activity">
    <reaction evidence="13">
        <text>a (3E)-enoyl-CoA = a 4-saturated (2E)-enoyl-CoA</text>
        <dbReference type="Rhea" id="RHEA:45228"/>
        <dbReference type="ChEBI" id="CHEBI:58521"/>
        <dbReference type="ChEBI" id="CHEBI:85097"/>
        <dbReference type="EC" id="5.3.3.8"/>
    </reaction>
</comment>
<dbReference type="InterPro" id="IPR036291">
    <property type="entry name" value="NAD(P)-bd_dom_sf"/>
</dbReference>
<name>A0ABW4XKV3_9GAMM</name>
<evidence type="ECO:0000256" key="10">
    <source>
        <dbReference type="ARBA" id="ARBA00023239"/>
    </source>
</evidence>
<dbReference type="InterPro" id="IPR001753">
    <property type="entry name" value="Enoyl-CoA_hydra/iso"/>
</dbReference>
<comment type="caution">
    <text evidence="16">The sequence shown here is derived from an EMBL/GenBank/DDBJ whole genome shotgun (WGS) entry which is preliminary data.</text>
</comment>
<evidence type="ECO:0000256" key="9">
    <source>
        <dbReference type="ARBA" id="ARBA00023235"/>
    </source>
</evidence>
<dbReference type="RefSeq" id="WP_345341295.1">
    <property type="nucleotide sequence ID" value="NZ_BAABLI010000017.1"/>
</dbReference>
<dbReference type="EC" id="5.1.2.3" evidence="13"/>
<evidence type="ECO:0000256" key="12">
    <source>
        <dbReference type="ARBA" id="ARBA00049556"/>
    </source>
</evidence>
<keyword evidence="17" id="KW-1185">Reference proteome</keyword>
<keyword evidence="9 13" id="KW-0413">Isomerase</keyword>
<feature type="binding site" evidence="13">
    <location>
        <position position="324"/>
    </location>
    <ligand>
        <name>NAD(+)</name>
        <dbReference type="ChEBI" id="CHEBI:57540"/>
    </ligand>
</feature>
<feature type="domain" description="3-hydroxyacyl-CoA dehydrogenase C-terminal" evidence="14">
    <location>
        <begin position="496"/>
        <end position="592"/>
    </location>
</feature>
<comment type="similarity">
    <text evidence="13">In the C-terminal section; belongs to the 3-hydroxyacyl-CoA dehydrogenase family.</text>
</comment>
<dbReference type="SUPFAM" id="SSF51735">
    <property type="entry name" value="NAD(P)-binding Rossmann-fold domains"/>
    <property type="match status" value="1"/>
</dbReference>
<comment type="catalytic activity">
    <reaction evidence="12 13">
        <text>a (3S)-3-hydroxyacyl-CoA + NAD(+) = a 3-oxoacyl-CoA + NADH + H(+)</text>
        <dbReference type="Rhea" id="RHEA:22432"/>
        <dbReference type="ChEBI" id="CHEBI:15378"/>
        <dbReference type="ChEBI" id="CHEBI:57318"/>
        <dbReference type="ChEBI" id="CHEBI:57540"/>
        <dbReference type="ChEBI" id="CHEBI:57945"/>
        <dbReference type="ChEBI" id="CHEBI:90726"/>
        <dbReference type="EC" id="1.1.1.35"/>
    </reaction>
</comment>
<evidence type="ECO:0000256" key="2">
    <source>
        <dbReference type="ARBA" id="ARBA00007005"/>
    </source>
</evidence>
<dbReference type="PANTHER" id="PTHR43612:SF3">
    <property type="entry name" value="TRIFUNCTIONAL ENZYME SUBUNIT ALPHA, MITOCHONDRIAL"/>
    <property type="match status" value="1"/>
</dbReference>
<comment type="pathway">
    <text evidence="1 13">Lipid metabolism; fatty acid beta-oxidation.</text>
</comment>
<comment type="catalytic activity">
    <reaction evidence="13">
        <text>a 4-saturated-(3S)-3-hydroxyacyl-CoA = a (3E)-enoyl-CoA + H2O</text>
        <dbReference type="Rhea" id="RHEA:20724"/>
        <dbReference type="ChEBI" id="CHEBI:15377"/>
        <dbReference type="ChEBI" id="CHEBI:58521"/>
        <dbReference type="ChEBI" id="CHEBI:137480"/>
        <dbReference type="EC" id="4.2.1.17"/>
    </reaction>
</comment>
<dbReference type="InterPro" id="IPR006180">
    <property type="entry name" value="3-OHacyl-CoA_DH_CS"/>
</dbReference>
<reference evidence="17" key="1">
    <citation type="journal article" date="2019" name="Int. J. Syst. Evol. Microbiol.">
        <title>The Global Catalogue of Microorganisms (GCM) 10K type strain sequencing project: providing services to taxonomists for standard genome sequencing and annotation.</title>
        <authorList>
            <consortium name="The Broad Institute Genomics Platform"/>
            <consortium name="The Broad Institute Genome Sequencing Center for Infectious Disease"/>
            <person name="Wu L."/>
            <person name="Ma J."/>
        </authorList>
    </citation>
    <scope>NUCLEOTIDE SEQUENCE [LARGE SCALE GENOMIC DNA]</scope>
    <source>
        <strain evidence="17">CGMCC 1.10992</strain>
    </source>
</reference>
<dbReference type="NCBIfam" id="NF008727">
    <property type="entry name" value="PRK11730.1"/>
    <property type="match status" value="1"/>
</dbReference>
<dbReference type="EC" id="4.2.1.17" evidence="13"/>
<dbReference type="Gene3D" id="3.90.226.10">
    <property type="entry name" value="2-enoyl-CoA Hydratase, Chain A, domain 1"/>
    <property type="match status" value="1"/>
</dbReference>
<feature type="domain" description="3-hydroxyacyl-CoA dehydrogenase NAD binding" evidence="15">
    <location>
        <begin position="316"/>
        <end position="494"/>
    </location>
</feature>
<feature type="binding site" evidence="13">
    <location>
        <position position="343"/>
    </location>
    <ligand>
        <name>NAD(+)</name>
        <dbReference type="ChEBI" id="CHEBI:57540"/>
    </ligand>
</feature>
<evidence type="ECO:0000256" key="11">
    <source>
        <dbReference type="ARBA" id="ARBA00023268"/>
    </source>
</evidence>
<keyword evidence="11 13" id="KW-0511">Multifunctional enzyme</keyword>
<feature type="binding site" evidence="13">
    <location>
        <begin position="400"/>
        <end position="402"/>
    </location>
    <ligand>
        <name>NAD(+)</name>
        <dbReference type="ChEBI" id="CHEBI:57540"/>
    </ligand>
</feature>
<evidence type="ECO:0000256" key="8">
    <source>
        <dbReference type="ARBA" id="ARBA00023098"/>
    </source>
</evidence>
<feature type="region of interest" description="3-hydroxyacyl-CoA dehydrogenase" evidence="13">
    <location>
        <begin position="311"/>
        <end position="716"/>
    </location>
</feature>
<sequence length="716" mass="77381">MIYQGKTLSVRYLEPGIAELLLDAEGSVNKFDRNTLDDFEKALDALHNCDDLKGVLLRSAKDTFIVGADITEFLATFALPEDELRSWVAYANNIFNRLEDLPCPTISAIKGFALGGGCEAILATDLRVADTSAKIGLPEVKLGIMPGFGGTVRMPRVIGADNAMELITTGKDNRADAALKLGLVDAVVTPEKLDEAALSMLKSAIDGHLDWQARRQRKLSPLPLNKIEAGMSFTTAKGMVAQKAGKHYPAPMMAVKSIEKASGQGRAEALAIEAEGFIKLAKSPQAESLIGIFLNDQLVKGKAKKAAKTAHPFERAAVLGAGIMGGGIAYQSAYKGTPIVMKDIRHDALDLGLNEAASILGKQVARGRMNPAKMAGVLNKITPSLSYDAVADVDVVVEAVVENPKVKAAVLAEVEQNTGENAILTSNTSTISIDLLAQSVKDPSKFCGMHFFNPVHRMPLVEVIRGKDTSDETVASVVAWAAQLGKSPIVVNDCPGFFVNRVLFPYFGGFAKLLADGADYQQIDRIMEKQFGWPMGPAYLLDVVGIDTAHHAQAVMAEGFPERMAKKQRDAIDVMFDNQRFGQKNGVGFYRYEKDRKGKLAKKPDEQTPLLLSEVAANPQDFSDEEIIARVMIPMCNEVVRCLEEGIVATPAEADMALVYGLGFPPFRGGVCRYLDQMGIDNFIAQADELAHLGPLYQVTDGLRQMAAEGKRFFAG</sequence>
<feature type="active site" description="For 3-hydroxyacyl-CoA dehydrogenase activity" evidence="13">
    <location>
        <position position="450"/>
    </location>
</feature>
<accession>A0ABW4XKV3</accession>
<evidence type="ECO:0000313" key="17">
    <source>
        <dbReference type="Proteomes" id="UP001597380"/>
    </source>
</evidence>
<dbReference type="PROSITE" id="PS00067">
    <property type="entry name" value="3HCDH"/>
    <property type="match status" value="1"/>
</dbReference>
<dbReference type="Proteomes" id="UP001597380">
    <property type="component" value="Unassembled WGS sequence"/>
</dbReference>
<comment type="catalytic activity">
    <reaction evidence="13">
        <text>a (3Z)-enoyl-CoA = a 4-saturated (2E)-enoyl-CoA</text>
        <dbReference type="Rhea" id="RHEA:45900"/>
        <dbReference type="ChEBI" id="CHEBI:85097"/>
        <dbReference type="ChEBI" id="CHEBI:85489"/>
        <dbReference type="EC" id="5.3.3.8"/>
    </reaction>
</comment>
<feature type="binding site" evidence="13">
    <location>
        <position position="429"/>
    </location>
    <ligand>
        <name>NAD(+)</name>
        <dbReference type="ChEBI" id="CHEBI:57540"/>
    </ligand>
</feature>
<comment type="catalytic activity">
    <reaction evidence="13">
        <text>a (3S)-3-hydroxyacyl-CoA = a (2E)-enoyl-CoA + H2O</text>
        <dbReference type="Rhea" id="RHEA:16105"/>
        <dbReference type="ChEBI" id="CHEBI:15377"/>
        <dbReference type="ChEBI" id="CHEBI:57318"/>
        <dbReference type="ChEBI" id="CHEBI:58856"/>
        <dbReference type="EC" id="4.2.1.17"/>
    </reaction>
</comment>
<dbReference type="InterPro" id="IPR012799">
    <property type="entry name" value="FadB"/>
</dbReference>
<gene>
    <name evidence="13 16" type="primary">fadB</name>
    <name evidence="16" type="ORF">ACFSJ3_09385</name>
</gene>
<feature type="binding site" evidence="13">
    <location>
        <position position="296"/>
    </location>
    <ligand>
        <name>substrate</name>
    </ligand>
</feature>
<dbReference type="Pfam" id="PF00725">
    <property type="entry name" value="3HCDH"/>
    <property type="match status" value="2"/>
</dbReference>
<dbReference type="InterPro" id="IPR006108">
    <property type="entry name" value="3HC_DH_C"/>
</dbReference>
<dbReference type="EMBL" id="JBHUHT010000011">
    <property type="protein sequence ID" value="MFD2096195.1"/>
    <property type="molecule type" value="Genomic_DNA"/>
</dbReference>
<dbReference type="Gene3D" id="3.40.50.720">
    <property type="entry name" value="NAD(P)-binding Rossmann-like Domain"/>
    <property type="match status" value="1"/>
</dbReference>
<comment type="catalytic activity">
    <reaction evidence="13">
        <text>(3S)-3-hydroxybutanoyl-CoA = (3R)-3-hydroxybutanoyl-CoA</text>
        <dbReference type="Rhea" id="RHEA:21760"/>
        <dbReference type="ChEBI" id="CHEBI:57315"/>
        <dbReference type="ChEBI" id="CHEBI:57316"/>
        <dbReference type="EC" id="5.1.2.3"/>
    </reaction>
</comment>
<feature type="region of interest" description="Enoyl-CoA hydratase/isomerase" evidence="13">
    <location>
        <begin position="1"/>
        <end position="189"/>
    </location>
</feature>
<evidence type="ECO:0000256" key="7">
    <source>
        <dbReference type="ARBA" id="ARBA00023027"/>
    </source>
</evidence>
<keyword evidence="6 13" id="KW-0560">Oxidoreductase</keyword>
<protein>
    <recommendedName>
        <fullName evidence="13">Fatty acid oxidation complex subunit alpha</fullName>
    </recommendedName>
    <domain>
        <recommendedName>
            <fullName evidence="13">Enoyl-CoA hydratase/Delta(3)-cis-Delta(2)-trans-enoyl-CoA isomerase/3-hydroxybutyryl-CoA epimerase</fullName>
            <ecNumber evidence="13">4.2.1.17</ecNumber>
            <ecNumber evidence="13">5.1.2.3</ecNumber>
            <ecNumber evidence="13">5.3.3.8</ecNumber>
        </recommendedName>
    </domain>
    <domain>
        <recommendedName>
            <fullName evidence="13">3-hydroxyacyl-CoA dehydrogenase</fullName>
            <ecNumber evidence="13">1.1.1.35</ecNumber>
        </recommendedName>
    </domain>
</protein>
<comment type="similarity">
    <text evidence="2">In the central section; belongs to the 3-hydroxyacyl-CoA dehydrogenase family.</text>
</comment>
<dbReference type="Pfam" id="PF00378">
    <property type="entry name" value="ECH_1"/>
    <property type="match status" value="1"/>
</dbReference>
<comment type="subunit">
    <text evidence="13">Heterotetramer of two alpha chains (FadB) and two beta chains (FadA).</text>
</comment>
<evidence type="ECO:0000259" key="15">
    <source>
        <dbReference type="Pfam" id="PF02737"/>
    </source>
</evidence>
<dbReference type="Pfam" id="PF02737">
    <property type="entry name" value="3HCDH_N"/>
    <property type="match status" value="1"/>
</dbReference>
<comment type="similarity">
    <text evidence="3 13">In the N-terminal section; belongs to the enoyl-CoA hydratase/isomerase family.</text>
</comment>
<keyword evidence="5 13" id="KW-0442">Lipid degradation</keyword>
<dbReference type="CDD" id="cd06558">
    <property type="entry name" value="crotonase-like"/>
    <property type="match status" value="1"/>
</dbReference>
<evidence type="ECO:0000256" key="3">
    <source>
        <dbReference type="ARBA" id="ARBA00008750"/>
    </source>
</evidence>
<feature type="domain" description="3-hydroxyacyl-CoA dehydrogenase C-terminal" evidence="14">
    <location>
        <begin position="627"/>
        <end position="683"/>
    </location>
</feature>
<dbReference type="InterPro" id="IPR050136">
    <property type="entry name" value="FA_oxidation_alpha_subunit"/>
</dbReference>
<evidence type="ECO:0000256" key="6">
    <source>
        <dbReference type="ARBA" id="ARBA00023002"/>
    </source>
</evidence>
<keyword evidence="7 13" id="KW-0520">NAD</keyword>
<dbReference type="InterPro" id="IPR006176">
    <property type="entry name" value="3-OHacyl-CoA_DH_NAD-bd"/>
</dbReference>
<evidence type="ECO:0000259" key="14">
    <source>
        <dbReference type="Pfam" id="PF00725"/>
    </source>
</evidence>
<evidence type="ECO:0000256" key="1">
    <source>
        <dbReference type="ARBA" id="ARBA00005005"/>
    </source>
</evidence>
<dbReference type="SUPFAM" id="SSF48179">
    <property type="entry name" value="6-phosphogluconate dehydrogenase C-terminal domain-like"/>
    <property type="match status" value="2"/>
</dbReference>
<dbReference type="NCBIfam" id="TIGR02437">
    <property type="entry name" value="FadB"/>
    <property type="match status" value="1"/>
</dbReference>
<feature type="binding site" evidence="13">
    <location>
        <position position="453"/>
    </location>
    <ligand>
        <name>NAD(+)</name>
        <dbReference type="ChEBI" id="CHEBI:57540"/>
    </ligand>
</feature>
<feature type="binding site" evidence="13">
    <location>
        <position position="407"/>
    </location>
    <ligand>
        <name>NAD(+)</name>
        <dbReference type="ChEBI" id="CHEBI:57540"/>
    </ligand>
</feature>
<evidence type="ECO:0000313" key="16">
    <source>
        <dbReference type="EMBL" id="MFD2096195.1"/>
    </source>
</evidence>
<dbReference type="PANTHER" id="PTHR43612">
    <property type="entry name" value="TRIFUNCTIONAL ENZYME SUBUNIT ALPHA"/>
    <property type="match status" value="1"/>
</dbReference>
<proteinExistence type="inferred from homology"/>
<feature type="site" description="Important for catalytic activity" evidence="13">
    <location>
        <position position="139"/>
    </location>
</feature>
<dbReference type="InterPro" id="IPR029045">
    <property type="entry name" value="ClpP/crotonase-like_dom_sf"/>
</dbReference>